<reference evidence="2 3" key="1">
    <citation type="submission" date="2019-03" db="EMBL/GenBank/DDBJ databases">
        <title>Single cell metagenomics reveals metabolic interactions within the superorganism composed of flagellate Streblomastix strix and complex community of Bacteroidetes bacteria on its surface.</title>
        <authorList>
            <person name="Treitli S.C."/>
            <person name="Kolisko M."/>
            <person name="Husnik F."/>
            <person name="Keeling P."/>
            <person name="Hampl V."/>
        </authorList>
    </citation>
    <scope>NUCLEOTIDE SEQUENCE [LARGE SCALE GENOMIC DNA]</scope>
    <source>
        <strain evidence="2">ST1C</strain>
    </source>
</reference>
<comment type="caution">
    <text evidence="2">The sequence shown here is derived from an EMBL/GenBank/DDBJ whole genome shotgun (WGS) entry which is preliminary data.</text>
</comment>
<accession>A0A5J4TQN2</accession>
<dbReference type="Proteomes" id="UP000324800">
    <property type="component" value="Unassembled WGS sequence"/>
</dbReference>
<evidence type="ECO:0000256" key="1">
    <source>
        <dbReference type="SAM" id="MobiDB-lite"/>
    </source>
</evidence>
<feature type="region of interest" description="Disordered" evidence="1">
    <location>
        <begin position="175"/>
        <end position="217"/>
    </location>
</feature>
<evidence type="ECO:0000313" key="2">
    <source>
        <dbReference type="EMBL" id="KAA6360250.1"/>
    </source>
</evidence>
<protein>
    <submittedName>
        <fullName evidence="2">Uncharacterized protein</fullName>
    </submittedName>
</protein>
<organism evidence="2 3">
    <name type="scientific">Streblomastix strix</name>
    <dbReference type="NCBI Taxonomy" id="222440"/>
    <lineage>
        <taxon>Eukaryota</taxon>
        <taxon>Metamonada</taxon>
        <taxon>Preaxostyla</taxon>
        <taxon>Oxymonadida</taxon>
        <taxon>Streblomastigidae</taxon>
        <taxon>Streblomastix</taxon>
    </lineage>
</organism>
<name>A0A5J4TQN2_9EUKA</name>
<dbReference type="EMBL" id="SNRW01027198">
    <property type="protein sequence ID" value="KAA6360250.1"/>
    <property type="molecule type" value="Genomic_DNA"/>
</dbReference>
<gene>
    <name evidence="2" type="ORF">EZS28_044223</name>
</gene>
<evidence type="ECO:0000313" key="3">
    <source>
        <dbReference type="Proteomes" id="UP000324800"/>
    </source>
</evidence>
<feature type="non-terminal residue" evidence="2">
    <location>
        <position position="459"/>
    </location>
</feature>
<dbReference type="AlphaFoldDB" id="A0A5J4TQN2"/>
<sequence length="459" mass="51986">MGFTNNQLLGRYSPITPGLSDLETTNNPFDGNIRTVWSNNLSQEVRTGTETGIGILRTDLELDNNGTIYAGRSKINELGFTHKISKDNFGQSYDQRKISGNDNLNFKFSQNTVHGGFSQSDAPMLSTNTSSDRIWMVRDDEITDTSTARDELVDQQDIRKQKTFFDIEHLPRDSNYGCSPAGLGSDSGTENGRSSSSMGSLEKGGNKMDKQQEGNGGHFLRSSVFRNTLHTIGNEGDSDKIGQLFDSIQSQKTEGSTTTSIWSQESIQDNPTFESIADSLSRLDSSGDYRINPQLVKILFLWWDLEPTLDLFQNQYNAILSRYVSTDPRDSNAQWIGAFNHTWENEILWIHPHILMISQILITLKLQQFTEIVVVPWWPGQPRFTTLLQENQRRIILGPSNRILPRGPSMIAKRQHLPPGKIAAILIITQRIEDMNYQQSSQVLQDYQGKHTQYQWEDK</sequence>
<proteinExistence type="predicted"/>
<feature type="compositionally biased region" description="Polar residues" evidence="1">
    <location>
        <begin position="186"/>
        <end position="199"/>
    </location>
</feature>